<name>A0ABR3QME3_9PLEO</name>
<protein>
    <submittedName>
        <fullName evidence="1">Uncharacterized protein</fullName>
    </submittedName>
</protein>
<gene>
    <name evidence="1" type="ORF">SLS60_010924</name>
</gene>
<dbReference type="Proteomes" id="UP001521785">
    <property type="component" value="Unassembled WGS sequence"/>
</dbReference>
<comment type="caution">
    <text evidence="1">The sequence shown here is derived from an EMBL/GenBank/DDBJ whole genome shotgun (WGS) entry which is preliminary data.</text>
</comment>
<keyword evidence="2" id="KW-1185">Reference proteome</keyword>
<reference evidence="1 2" key="1">
    <citation type="submission" date="2024-02" db="EMBL/GenBank/DDBJ databases">
        <title>De novo assembly and annotation of 12 fungi associated with fruit tree decline syndrome in Ontario, Canada.</title>
        <authorList>
            <person name="Sulman M."/>
            <person name="Ellouze W."/>
            <person name="Ilyukhin E."/>
        </authorList>
    </citation>
    <scope>NUCLEOTIDE SEQUENCE [LARGE SCALE GENOMIC DNA]</scope>
    <source>
        <strain evidence="1 2">M42-189</strain>
    </source>
</reference>
<sequence length="251" mass="28809">MSTQTVAVVKQVTSIFRSIFHAYSNNESSYPVVAFNVSKPHPARPFTVFEPIVAYDRGCVPGFASFPANTPESMQRAFLAWNECDLVVQALLPLLQAQLSARIPGVRVDWLNVEIAPVSLFRKPDSDPDDPDPEHSSFLITLPDDRGKFVADFTIEQFGFGEDCWFLPFDDYMRRTRDCMYVIYDFEERKLDIEGAFVEEHIRGQQRMCKLARNMDWATVEKLAESDRAVVINEMACRAMSEERLQWRAYA</sequence>
<proteinExistence type="predicted"/>
<organism evidence="1 2">
    <name type="scientific">Paraconiothyrium brasiliense</name>
    <dbReference type="NCBI Taxonomy" id="300254"/>
    <lineage>
        <taxon>Eukaryota</taxon>
        <taxon>Fungi</taxon>
        <taxon>Dikarya</taxon>
        <taxon>Ascomycota</taxon>
        <taxon>Pezizomycotina</taxon>
        <taxon>Dothideomycetes</taxon>
        <taxon>Pleosporomycetidae</taxon>
        <taxon>Pleosporales</taxon>
        <taxon>Massarineae</taxon>
        <taxon>Didymosphaeriaceae</taxon>
        <taxon>Paraconiothyrium</taxon>
    </lineage>
</organism>
<dbReference type="EMBL" id="JAKJXO020000019">
    <property type="protein sequence ID" value="KAL1593316.1"/>
    <property type="molecule type" value="Genomic_DNA"/>
</dbReference>
<evidence type="ECO:0000313" key="1">
    <source>
        <dbReference type="EMBL" id="KAL1593316.1"/>
    </source>
</evidence>
<accession>A0ABR3QME3</accession>
<evidence type="ECO:0000313" key="2">
    <source>
        <dbReference type="Proteomes" id="UP001521785"/>
    </source>
</evidence>